<dbReference type="InterPro" id="IPR029056">
    <property type="entry name" value="Ribokinase-like"/>
</dbReference>
<comment type="similarity">
    <text evidence="6">Belongs to the carbohydrate kinase PfkB family. LacC subfamily.</text>
</comment>
<dbReference type="PANTHER" id="PTHR46566">
    <property type="entry name" value="1-PHOSPHOFRUCTOKINASE-RELATED"/>
    <property type="match status" value="1"/>
</dbReference>
<gene>
    <name evidence="8" type="primary">pfkB</name>
    <name evidence="8" type="ORF">IAA08_05655</name>
</gene>
<keyword evidence="4" id="KW-0418">Kinase</keyword>
<evidence type="ECO:0000256" key="4">
    <source>
        <dbReference type="ARBA" id="ARBA00022777"/>
    </source>
</evidence>
<evidence type="ECO:0000256" key="3">
    <source>
        <dbReference type="ARBA" id="ARBA00022741"/>
    </source>
</evidence>
<comment type="catalytic activity">
    <reaction evidence="6">
        <text>D-tagatofuranose 6-phosphate + ATP = D-tagatofuranose 1,6-bisphosphate + ADP + H(+)</text>
        <dbReference type="Rhea" id="RHEA:12420"/>
        <dbReference type="ChEBI" id="CHEBI:15378"/>
        <dbReference type="ChEBI" id="CHEBI:30616"/>
        <dbReference type="ChEBI" id="CHEBI:58694"/>
        <dbReference type="ChEBI" id="CHEBI:58695"/>
        <dbReference type="ChEBI" id="CHEBI:456216"/>
        <dbReference type="EC" id="2.7.1.144"/>
    </reaction>
</comment>
<evidence type="ECO:0000256" key="1">
    <source>
        <dbReference type="ARBA" id="ARBA00005380"/>
    </source>
</evidence>
<dbReference type="Gene3D" id="3.40.1190.20">
    <property type="match status" value="1"/>
</dbReference>
<protein>
    <recommendedName>
        <fullName evidence="6">Tagatose-6-phosphate kinase</fullName>
        <ecNumber evidence="6">2.7.1.144</ecNumber>
    </recommendedName>
</protein>
<dbReference type="GO" id="GO:0005829">
    <property type="term" value="C:cytosol"/>
    <property type="evidence" value="ECO:0007669"/>
    <property type="project" value="TreeGrafter"/>
</dbReference>
<evidence type="ECO:0000313" key="8">
    <source>
        <dbReference type="EMBL" id="HIZ07403.1"/>
    </source>
</evidence>
<dbReference type="PIRSF" id="PIRSF000535">
    <property type="entry name" value="1PFK/6PFK/LacC"/>
    <property type="match status" value="1"/>
</dbReference>
<dbReference type="GO" id="GO:0044281">
    <property type="term" value="P:small molecule metabolic process"/>
    <property type="evidence" value="ECO:0007669"/>
    <property type="project" value="UniProtKB-ARBA"/>
</dbReference>
<dbReference type="EC" id="2.7.1.144" evidence="6"/>
<dbReference type="NCBIfam" id="TIGR03168">
    <property type="entry name" value="1-PFK"/>
    <property type="match status" value="1"/>
</dbReference>
<dbReference type="CDD" id="cd01164">
    <property type="entry name" value="FruK_PfkB_like"/>
    <property type="match status" value="1"/>
</dbReference>
<reference evidence="8" key="1">
    <citation type="journal article" date="2021" name="PeerJ">
        <title>Extensive microbial diversity within the chicken gut microbiome revealed by metagenomics and culture.</title>
        <authorList>
            <person name="Gilroy R."/>
            <person name="Ravi A."/>
            <person name="Getino M."/>
            <person name="Pursley I."/>
            <person name="Horton D.L."/>
            <person name="Alikhan N.F."/>
            <person name="Baker D."/>
            <person name="Gharbi K."/>
            <person name="Hall N."/>
            <person name="Watson M."/>
            <person name="Adriaenssens E.M."/>
            <person name="Foster-Nyarko E."/>
            <person name="Jarju S."/>
            <person name="Secka A."/>
            <person name="Antonio M."/>
            <person name="Oren A."/>
            <person name="Chaudhuri R.R."/>
            <person name="La Ragione R."/>
            <person name="Hildebrand F."/>
            <person name="Pallen M.J."/>
        </authorList>
    </citation>
    <scope>NUCLEOTIDE SEQUENCE</scope>
    <source>
        <strain evidence="8">CHK192-9172</strain>
    </source>
</reference>
<keyword evidence="5 6" id="KW-0067">ATP-binding</keyword>
<dbReference type="FunFam" id="3.40.1190.20:FF:000001">
    <property type="entry name" value="Phosphofructokinase"/>
    <property type="match status" value="1"/>
</dbReference>
<dbReference type="EMBL" id="DXCH01000159">
    <property type="protein sequence ID" value="HIZ07403.1"/>
    <property type="molecule type" value="Genomic_DNA"/>
</dbReference>
<keyword evidence="2 6" id="KW-0808">Transferase</keyword>
<dbReference type="GO" id="GO:0009024">
    <property type="term" value="F:tagatose-6-phosphate kinase activity"/>
    <property type="evidence" value="ECO:0007669"/>
    <property type="project" value="UniProtKB-EC"/>
</dbReference>
<accession>A0A9D2D2M0</accession>
<evidence type="ECO:0000256" key="6">
    <source>
        <dbReference type="PIRNR" id="PIRNR000535"/>
    </source>
</evidence>
<dbReference type="GO" id="GO:0016052">
    <property type="term" value="P:carbohydrate catabolic process"/>
    <property type="evidence" value="ECO:0007669"/>
    <property type="project" value="UniProtKB-ARBA"/>
</dbReference>
<comment type="similarity">
    <text evidence="1">Belongs to the carbohydrate kinase pfkB family.</text>
</comment>
<dbReference type="Proteomes" id="UP000824024">
    <property type="component" value="Unassembled WGS sequence"/>
</dbReference>
<keyword evidence="3 6" id="KW-0547">Nucleotide-binding</keyword>
<dbReference type="InterPro" id="IPR017583">
    <property type="entry name" value="Tagatose/fructose_Pkinase"/>
</dbReference>
<feature type="domain" description="Carbohydrate kinase PfkB" evidence="7">
    <location>
        <begin position="12"/>
        <end position="291"/>
    </location>
</feature>
<organism evidence="8 9">
    <name type="scientific">Candidatus Eubacterium avistercoris</name>
    <dbReference type="NCBI Taxonomy" id="2838567"/>
    <lineage>
        <taxon>Bacteria</taxon>
        <taxon>Bacillati</taxon>
        <taxon>Bacillota</taxon>
        <taxon>Clostridia</taxon>
        <taxon>Eubacteriales</taxon>
        <taxon>Eubacteriaceae</taxon>
        <taxon>Eubacterium</taxon>
    </lineage>
</organism>
<dbReference type="Pfam" id="PF00294">
    <property type="entry name" value="PfkB"/>
    <property type="match status" value="1"/>
</dbReference>
<sequence length="304" mass="33423">MIYTVTLNPALDYVLRVPSLTSADVNRAKKSELFYGGKGINVSVVLSRLGIQNRALGFAAGFTGRELERMLERDGIETDFVHVSHGTTRINVKIFSDRQIDINAPGSEIYPEDIKELYKKLDYLGKGDVLVLAGSVPVSVPLDIYEQILERLQDREIHFVVDTTGESLRRVLKYRPFLIKPNHHELSELSGTTLSADDEEGIIQQARKLQKDGARNVLVSRGSKGATLLDEEGGTYSIGIVPGKTVNNVGCGDSMVAGFLAGYEMHHNFREALRLGTASGNATAFCEGLAQKEEIEQILAKTEK</sequence>
<evidence type="ECO:0000259" key="7">
    <source>
        <dbReference type="Pfam" id="PF00294"/>
    </source>
</evidence>
<dbReference type="SUPFAM" id="SSF53613">
    <property type="entry name" value="Ribokinase-like"/>
    <property type="match status" value="1"/>
</dbReference>
<dbReference type="AlphaFoldDB" id="A0A9D2D2M0"/>
<dbReference type="GO" id="GO:0008662">
    <property type="term" value="F:1-phosphofructokinase activity"/>
    <property type="evidence" value="ECO:0007669"/>
    <property type="project" value="InterPro"/>
</dbReference>
<proteinExistence type="inferred from homology"/>
<comment type="caution">
    <text evidence="8">The sequence shown here is derived from an EMBL/GenBank/DDBJ whole genome shotgun (WGS) entry which is preliminary data.</text>
</comment>
<dbReference type="GO" id="GO:0005524">
    <property type="term" value="F:ATP binding"/>
    <property type="evidence" value="ECO:0007669"/>
    <property type="project" value="UniProtKB-KW"/>
</dbReference>
<dbReference type="NCBIfam" id="TIGR03828">
    <property type="entry name" value="pfkB"/>
    <property type="match status" value="1"/>
</dbReference>
<evidence type="ECO:0000256" key="2">
    <source>
        <dbReference type="ARBA" id="ARBA00022679"/>
    </source>
</evidence>
<evidence type="ECO:0000256" key="5">
    <source>
        <dbReference type="ARBA" id="ARBA00022840"/>
    </source>
</evidence>
<reference evidence="8" key="2">
    <citation type="submission" date="2021-04" db="EMBL/GenBank/DDBJ databases">
        <authorList>
            <person name="Gilroy R."/>
        </authorList>
    </citation>
    <scope>NUCLEOTIDE SEQUENCE</scope>
    <source>
        <strain evidence="8">CHK192-9172</strain>
    </source>
</reference>
<comment type="pathway">
    <text evidence="6">Carbohydrate metabolism; D-tagatose 6-phosphate degradation; D-glyceraldehyde 3-phosphate and glycerone phosphate from D-tagatose 6-phosphate: step 1/2.</text>
</comment>
<name>A0A9D2D2M0_9FIRM</name>
<dbReference type="InterPro" id="IPR011611">
    <property type="entry name" value="PfkB_dom"/>
</dbReference>
<keyword evidence="6" id="KW-0423">Lactose metabolism</keyword>
<dbReference type="InterPro" id="IPR022463">
    <property type="entry name" value="1-PFruKinase"/>
</dbReference>
<dbReference type="GO" id="GO:0005988">
    <property type="term" value="P:lactose metabolic process"/>
    <property type="evidence" value="ECO:0007669"/>
    <property type="project" value="UniProtKB-KW"/>
</dbReference>
<evidence type="ECO:0000313" key="9">
    <source>
        <dbReference type="Proteomes" id="UP000824024"/>
    </source>
</evidence>
<dbReference type="PANTHER" id="PTHR46566:SF1">
    <property type="entry name" value="1-PHOSPHOFRUCTOKINASE"/>
    <property type="match status" value="1"/>
</dbReference>